<organism evidence="5 6">
    <name type="scientific">Cohnella yongneupensis</name>
    <dbReference type="NCBI Taxonomy" id="425006"/>
    <lineage>
        <taxon>Bacteria</taxon>
        <taxon>Bacillati</taxon>
        <taxon>Bacillota</taxon>
        <taxon>Bacilli</taxon>
        <taxon>Bacillales</taxon>
        <taxon>Paenibacillaceae</taxon>
        <taxon>Cohnella</taxon>
    </lineage>
</organism>
<evidence type="ECO:0000256" key="3">
    <source>
        <dbReference type="SAM" id="MobiDB-lite"/>
    </source>
</evidence>
<dbReference type="CDD" id="cd02138">
    <property type="entry name" value="TdsD-like"/>
    <property type="match status" value="1"/>
</dbReference>
<evidence type="ECO:0000256" key="2">
    <source>
        <dbReference type="ARBA" id="ARBA00023002"/>
    </source>
</evidence>
<evidence type="ECO:0000313" key="6">
    <source>
        <dbReference type="Proteomes" id="UP001596108"/>
    </source>
</evidence>
<dbReference type="PANTHER" id="PTHR43673:SF10">
    <property type="entry name" value="NADH DEHYDROGENASE_NAD(P)H NITROREDUCTASE XCC3605-RELATED"/>
    <property type="match status" value="1"/>
</dbReference>
<dbReference type="InterPro" id="IPR029479">
    <property type="entry name" value="Nitroreductase"/>
</dbReference>
<feature type="compositionally biased region" description="Basic and acidic residues" evidence="3">
    <location>
        <begin position="185"/>
        <end position="197"/>
    </location>
</feature>
<dbReference type="Proteomes" id="UP001596108">
    <property type="component" value="Unassembled WGS sequence"/>
</dbReference>
<dbReference type="RefSeq" id="WP_378114063.1">
    <property type="nucleotide sequence ID" value="NZ_JBHSNC010000057.1"/>
</dbReference>
<feature type="region of interest" description="Disordered" evidence="3">
    <location>
        <begin position="185"/>
        <end position="210"/>
    </location>
</feature>
<accession>A0ABW0R4H6</accession>
<dbReference type="InterPro" id="IPR000415">
    <property type="entry name" value="Nitroreductase-like"/>
</dbReference>
<evidence type="ECO:0000313" key="5">
    <source>
        <dbReference type="EMBL" id="MFC5532093.1"/>
    </source>
</evidence>
<comment type="caution">
    <text evidence="5">The sequence shown here is derived from an EMBL/GenBank/DDBJ whole genome shotgun (WGS) entry which is preliminary data.</text>
</comment>
<name>A0ABW0R4H6_9BACL</name>
<dbReference type="SUPFAM" id="SSF55469">
    <property type="entry name" value="FMN-dependent nitroreductase-like"/>
    <property type="match status" value="1"/>
</dbReference>
<evidence type="ECO:0000256" key="1">
    <source>
        <dbReference type="ARBA" id="ARBA00007118"/>
    </source>
</evidence>
<sequence length="210" mass="23096">MSTIQTKDWELPSRYSAEVSEARKANAPVHPLVLNRWSPRAYEPRQVPDELLATVLETARWAPSSSNQQPWRFYVARTPKEHATFCRFIKPNNRLWTDGAPVLLLIASEKLKENGDPNGSHAFDAGAAWGILALQAQLVGLSTRALGGFDRELARESLGTPANLELHAVIALGYRADAASLPEALREREKPNGRRPAESSLLAVPTEAIG</sequence>
<keyword evidence="6" id="KW-1185">Reference proteome</keyword>
<comment type="similarity">
    <text evidence="1">Belongs to the nitroreductase family.</text>
</comment>
<dbReference type="EMBL" id="JBHSNC010000057">
    <property type="protein sequence ID" value="MFC5532093.1"/>
    <property type="molecule type" value="Genomic_DNA"/>
</dbReference>
<keyword evidence="2" id="KW-0560">Oxidoreductase</keyword>
<dbReference type="Gene3D" id="3.40.109.10">
    <property type="entry name" value="NADH Oxidase"/>
    <property type="match status" value="1"/>
</dbReference>
<reference evidence="6" key="1">
    <citation type="journal article" date="2019" name="Int. J. Syst. Evol. Microbiol.">
        <title>The Global Catalogue of Microorganisms (GCM) 10K type strain sequencing project: providing services to taxonomists for standard genome sequencing and annotation.</title>
        <authorList>
            <consortium name="The Broad Institute Genomics Platform"/>
            <consortium name="The Broad Institute Genome Sequencing Center for Infectious Disease"/>
            <person name="Wu L."/>
            <person name="Ma J."/>
        </authorList>
    </citation>
    <scope>NUCLEOTIDE SEQUENCE [LARGE SCALE GENOMIC DNA]</scope>
    <source>
        <strain evidence="6">CGMCC 1.18578</strain>
    </source>
</reference>
<gene>
    <name evidence="5" type="ORF">ACFPQ4_21965</name>
</gene>
<dbReference type="Pfam" id="PF00881">
    <property type="entry name" value="Nitroreductase"/>
    <property type="match status" value="1"/>
</dbReference>
<dbReference type="PANTHER" id="PTHR43673">
    <property type="entry name" value="NAD(P)H NITROREDUCTASE YDGI-RELATED"/>
    <property type="match status" value="1"/>
</dbReference>
<feature type="domain" description="Nitroreductase" evidence="4">
    <location>
        <begin position="34"/>
        <end position="81"/>
    </location>
</feature>
<protein>
    <submittedName>
        <fullName evidence="5">Nitroreductase family protein</fullName>
    </submittedName>
</protein>
<proteinExistence type="inferred from homology"/>
<evidence type="ECO:0000259" key="4">
    <source>
        <dbReference type="Pfam" id="PF00881"/>
    </source>
</evidence>